<dbReference type="InterPro" id="IPR004108">
    <property type="entry name" value="Fe_hydrogenase_lsu_C"/>
</dbReference>
<dbReference type="RefSeq" id="WP_015706992.1">
    <property type="nucleotide sequence ID" value="NC_015578.1"/>
</dbReference>
<feature type="domain" description="PAS" evidence="5">
    <location>
        <begin position="422"/>
        <end position="464"/>
    </location>
</feature>
<proteinExistence type="predicted"/>
<protein>
    <submittedName>
        <fullName evidence="8">Ferredoxin 2</fullName>
    </submittedName>
    <submittedName>
        <fullName evidence="9">HydA3</fullName>
    </submittedName>
</protein>
<evidence type="ECO:0000259" key="6">
    <source>
        <dbReference type="PROSITE" id="PS51379"/>
    </source>
</evidence>
<dbReference type="PANTHER" id="PTHR11615">
    <property type="entry name" value="NITRATE, FORMATE, IRON DEHYDROGENASE"/>
    <property type="match status" value="1"/>
</dbReference>
<feature type="domain" description="4Fe-4S ferredoxin-type" evidence="6">
    <location>
        <begin position="9"/>
        <end position="39"/>
    </location>
</feature>
<dbReference type="AlphaFoldDB" id="F5YKT9"/>
<dbReference type="PROSITE" id="PS51656">
    <property type="entry name" value="4FE4S"/>
    <property type="match status" value="1"/>
</dbReference>
<dbReference type="SUPFAM" id="SSF53920">
    <property type="entry name" value="Fe-only hydrogenase"/>
    <property type="match status" value="1"/>
</dbReference>
<dbReference type="SUPFAM" id="SSF54862">
    <property type="entry name" value="4Fe-4S ferredoxins"/>
    <property type="match status" value="1"/>
</dbReference>
<evidence type="ECO:0000259" key="7">
    <source>
        <dbReference type="PROSITE" id="PS51656"/>
    </source>
</evidence>
<reference evidence="8 10" key="3">
    <citation type="journal article" date="2011" name="ISME J.">
        <title>RNA-seq reveals cooperative metabolic interactions between two termite-gut spirochete species in co-culture.</title>
        <authorList>
            <person name="Rosenthal A.Z."/>
            <person name="Matson E.G."/>
            <person name="Eldar A."/>
            <person name="Leadbetter J.R."/>
        </authorList>
    </citation>
    <scope>NUCLEOTIDE SEQUENCE [LARGE SCALE GENOMIC DNA]</scope>
    <source>
        <strain evidence="10">ATCC BAA-887 / DSM 12427 / ZAS-2</strain>
        <strain evidence="8">ZAS-2</strain>
    </source>
</reference>
<dbReference type="eggNOG" id="COG4624">
    <property type="taxonomic scope" value="Bacteria"/>
</dbReference>
<dbReference type="Gene3D" id="3.30.70.20">
    <property type="match status" value="1"/>
</dbReference>
<dbReference type="InterPro" id="IPR050340">
    <property type="entry name" value="Cytosolic_Fe-S_CAF"/>
</dbReference>
<dbReference type="STRING" id="545694.TREPR_3283"/>
<dbReference type="InterPro" id="IPR007202">
    <property type="entry name" value="4Fe-4S_dom"/>
</dbReference>
<evidence type="ECO:0000256" key="1">
    <source>
        <dbReference type="ARBA" id="ARBA00022485"/>
    </source>
</evidence>
<dbReference type="EMBL" id="HQ020744">
    <property type="protein sequence ID" value="AEL20830.1"/>
    <property type="molecule type" value="Genomic_DNA"/>
</dbReference>
<dbReference type="KEGG" id="tpi:TREPR_3283"/>
<evidence type="ECO:0000259" key="5">
    <source>
        <dbReference type="PROSITE" id="PS50112"/>
    </source>
</evidence>
<dbReference type="OrthoDB" id="9798098at2"/>
<dbReference type="GO" id="GO:0046872">
    <property type="term" value="F:metal ion binding"/>
    <property type="evidence" value="ECO:0007669"/>
    <property type="project" value="UniProtKB-KW"/>
</dbReference>
<dbReference type="EMBL" id="CP001843">
    <property type="protein sequence ID" value="AEF86760.1"/>
    <property type="molecule type" value="Genomic_DNA"/>
</dbReference>
<dbReference type="Gene3D" id="1.10.15.40">
    <property type="entry name" value="Electron transport complex subunit B, putative Fe-S cluster"/>
    <property type="match status" value="1"/>
</dbReference>
<feature type="domain" description="4Fe-4S" evidence="7">
    <location>
        <begin position="370"/>
        <end position="431"/>
    </location>
</feature>
<dbReference type="InterPro" id="IPR009016">
    <property type="entry name" value="Fe_hydrogenase"/>
</dbReference>
<dbReference type="Gene3D" id="3.30.450.20">
    <property type="entry name" value="PAS domain"/>
    <property type="match status" value="1"/>
</dbReference>
<reference evidence="9" key="4">
    <citation type="journal article" date="2012" name="Microb. Ecol.">
        <title>Genomic analysis reveals multiple [FeFe] hydrogenases and hydrogen sensors encoded by treponemes from the H(2)-rich termite gut.</title>
        <authorList>
            <person name="Ballor N.R."/>
            <person name="Paulsen I."/>
            <person name="Leadbetter J.R."/>
        </authorList>
    </citation>
    <scope>NUCLEOTIDE SEQUENCE</scope>
    <source>
        <strain evidence="9">TREPR_3283</strain>
    </source>
</reference>
<name>F5YKT9_TREPZ</name>
<dbReference type="Pfam" id="PF02906">
    <property type="entry name" value="Fe_hyd_lg_C"/>
    <property type="match status" value="1"/>
</dbReference>
<dbReference type="PROSITE" id="PS51379">
    <property type="entry name" value="4FE4S_FER_2"/>
    <property type="match status" value="1"/>
</dbReference>
<dbReference type="eggNOG" id="COG1145">
    <property type="taxonomic scope" value="Bacteria"/>
</dbReference>
<dbReference type="PROSITE" id="PS00198">
    <property type="entry name" value="4FE4S_FER_1"/>
    <property type="match status" value="1"/>
</dbReference>
<keyword evidence="3" id="KW-0408">Iron</keyword>
<keyword evidence="2" id="KW-0479">Metal-binding</keyword>
<evidence type="ECO:0000256" key="3">
    <source>
        <dbReference type="ARBA" id="ARBA00023004"/>
    </source>
</evidence>
<dbReference type="Pfam" id="PF13237">
    <property type="entry name" value="Fer4_10"/>
    <property type="match status" value="1"/>
</dbReference>
<dbReference type="Pfam" id="PF04060">
    <property type="entry name" value="FeS"/>
    <property type="match status" value="1"/>
</dbReference>
<keyword evidence="1" id="KW-0004">4Fe-4S</keyword>
<dbReference type="InterPro" id="IPR000014">
    <property type="entry name" value="PAS"/>
</dbReference>
<accession>F5YKT9</accession>
<reference evidence="8" key="2">
    <citation type="submission" date="2009-12" db="EMBL/GenBank/DDBJ databases">
        <authorList>
            <person name="Tetu S.G."/>
            <person name="Matson E."/>
            <person name="Ren Q."/>
            <person name="Seshadri R."/>
            <person name="Elbourne L."/>
            <person name="Hassan K.A."/>
            <person name="Durkin A."/>
            <person name="Radune D."/>
            <person name="Mohamoud Y."/>
            <person name="Shay R."/>
            <person name="Jin S."/>
            <person name="Zhang X."/>
            <person name="Lucey K."/>
            <person name="Ballor N.R."/>
            <person name="Ottesen E."/>
            <person name="Rosenthal R."/>
            <person name="Allen A."/>
            <person name="Leadbetter J.R."/>
            <person name="Paulsen I.T."/>
        </authorList>
    </citation>
    <scope>NUCLEOTIDE SEQUENCE</scope>
    <source>
        <strain evidence="8">ZAS-2</strain>
    </source>
</reference>
<organism evidence="8 10">
    <name type="scientific">Treponema primitia (strain ATCC BAA-887 / DSM 12427 / ZAS-2)</name>
    <dbReference type="NCBI Taxonomy" id="545694"/>
    <lineage>
        <taxon>Bacteria</taxon>
        <taxon>Pseudomonadati</taxon>
        <taxon>Spirochaetota</taxon>
        <taxon>Spirochaetia</taxon>
        <taxon>Spirochaetales</taxon>
        <taxon>Treponemataceae</taxon>
        <taxon>Treponema</taxon>
    </lineage>
</organism>
<evidence type="ECO:0000313" key="8">
    <source>
        <dbReference type="EMBL" id="AEF86760.1"/>
    </source>
</evidence>
<dbReference type="PROSITE" id="PS50112">
    <property type="entry name" value="PAS"/>
    <property type="match status" value="1"/>
</dbReference>
<sequence length="587" mass="65200">MNELSTIEKPPIYNQGEDCQHCYNCIRHCPVKAIKAEVNRTDVLSAMCVACGSCIQHCSRKLKFYRNDIEKVKKILSEKKRVFASLAPSFIAEWDDCSKEQLIGALKDLGFFAVSETALGADVVSAEIAKTLAEAAASPSGQKLFISSVCPSVVKYIKLYRTRFAPYITAIPSPLLAHARLLRKLYGDDIGVVFIGSCIAKKLEADQFEEIDAAITFNELRAWLSRKSTAPAFIKNREEQFLPYPAAKGSLYSIEDDGIVAAYKKYADLSNVISIAHSGFDTIKILLRGFDPATLKQPVFFSLLACPGGCVNGPGMSGSSSSGADRSLRLLQYAKNALDKTSEETLSMNINMSYPIYFPPVVKKRHREEEIRAAFEKILKYTKRDEIDCGSCGYDSCRNFVDAMLENHAEKTMCATYMRILSEKQTHGIFQAIPSGLVIVDNNMKIIESNKNFALLFGTEIEDLFESIPGLIGASLEKITKASEYFSTFFRLSNSDPIELDFNENKRILHLTIFAVEKGEIAAGVFDDITMPQIKKNKTIANAKDIIEKNIHVVQQIAFLLGEHAAETESILQSMIQTFNTGEETES</sequence>
<reference evidence="10" key="1">
    <citation type="submission" date="2009-12" db="EMBL/GenBank/DDBJ databases">
        <title>Complete sequence of Treponema primitia strain ZAS-2.</title>
        <authorList>
            <person name="Tetu S.G."/>
            <person name="Matson E."/>
            <person name="Ren Q."/>
            <person name="Seshadri R."/>
            <person name="Elbourne L."/>
            <person name="Hassan K.A."/>
            <person name="Durkin A."/>
            <person name="Radune D."/>
            <person name="Mohamoud Y."/>
            <person name="Shay R."/>
            <person name="Jin S."/>
            <person name="Zhang X."/>
            <person name="Lucey K."/>
            <person name="Ballor N.R."/>
            <person name="Ottesen E."/>
            <person name="Rosenthal R."/>
            <person name="Allen A."/>
            <person name="Leadbetter J.R."/>
            <person name="Paulsen I.T."/>
        </authorList>
    </citation>
    <scope>NUCLEOTIDE SEQUENCE [LARGE SCALE GENOMIC DNA]</scope>
    <source>
        <strain evidence="10">ATCC BAA-887 / DSM 12427 / ZAS-2</strain>
    </source>
</reference>
<keyword evidence="4" id="KW-0411">Iron-sulfur</keyword>
<keyword evidence="10" id="KW-1185">Reference proteome</keyword>
<dbReference type="InterPro" id="IPR017900">
    <property type="entry name" value="4Fe4S_Fe_S_CS"/>
</dbReference>
<evidence type="ECO:0000313" key="10">
    <source>
        <dbReference type="Proteomes" id="UP000009223"/>
    </source>
</evidence>
<dbReference type="Gene3D" id="3.40.950.10">
    <property type="entry name" value="Fe-only Hydrogenase (Larger Subunit), Chain L, domain 3"/>
    <property type="match status" value="1"/>
</dbReference>
<dbReference type="GO" id="GO:0051539">
    <property type="term" value="F:4 iron, 4 sulfur cluster binding"/>
    <property type="evidence" value="ECO:0007669"/>
    <property type="project" value="UniProtKB-KW"/>
</dbReference>
<dbReference type="Proteomes" id="UP000009223">
    <property type="component" value="Chromosome"/>
</dbReference>
<dbReference type="InterPro" id="IPR017896">
    <property type="entry name" value="4Fe4S_Fe-S-bd"/>
</dbReference>
<evidence type="ECO:0000313" key="9">
    <source>
        <dbReference type="EMBL" id="AEL20830.1"/>
    </source>
</evidence>
<dbReference type="Gene3D" id="3.40.50.1780">
    <property type="match status" value="1"/>
</dbReference>
<dbReference type="HOGENOM" id="CLU_027268_0_0_12"/>
<evidence type="ECO:0000256" key="4">
    <source>
        <dbReference type="ARBA" id="ARBA00023014"/>
    </source>
</evidence>
<gene>
    <name evidence="9" type="primary">hydA3</name>
    <name evidence="8" type="ordered locus">TREPR_3283</name>
</gene>
<evidence type="ECO:0000256" key="2">
    <source>
        <dbReference type="ARBA" id="ARBA00022723"/>
    </source>
</evidence>